<dbReference type="Proteomes" id="UP000317371">
    <property type="component" value="Unassembled WGS sequence"/>
</dbReference>
<dbReference type="InParanoid" id="A0A540VIA6"/>
<comment type="caution">
    <text evidence="5">The sequence shown here is derived from an EMBL/GenBank/DDBJ whole genome shotgun (WGS) entry which is preliminary data.</text>
</comment>
<gene>
    <name evidence="5" type="ORF">FKZ61_06380</name>
</gene>
<evidence type="ECO:0000256" key="3">
    <source>
        <dbReference type="ARBA" id="ARBA00023163"/>
    </source>
</evidence>
<dbReference type="Pfam" id="PF00392">
    <property type="entry name" value="GntR"/>
    <property type="match status" value="1"/>
</dbReference>
<keyword evidence="1" id="KW-0805">Transcription regulation</keyword>
<dbReference type="InterPro" id="IPR036388">
    <property type="entry name" value="WH-like_DNA-bd_sf"/>
</dbReference>
<proteinExistence type="predicted"/>
<dbReference type="OrthoDB" id="155424at2"/>
<dbReference type="InterPro" id="IPR011711">
    <property type="entry name" value="GntR_C"/>
</dbReference>
<reference evidence="5 6" key="1">
    <citation type="submission" date="2019-06" db="EMBL/GenBank/DDBJ databases">
        <title>Genome sequence of Litorilinea aerophila BAA-2444.</title>
        <authorList>
            <person name="Maclea K.S."/>
            <person name="Maurais E.G."/>
            <person name="Iannazzi L.C."/>
        </authorList>
    </citation>
    <scope>NUCLEOTIDE SEQUENCE [LARGE SCALE GENOMIC DNA]</scope>
    <source>
        <strain evidence="5 6">ATCC BAA-2444</strain>
    </source>
</reference>
<feature type="domain" description="HTH gntR-type" evidence="4">
    <location>
        <begin position="15"/>
        <end position="83"/>
    </location>
</feature>
<dbReference type="CDD" id="cd07377">
    <property type="entry name" value="WHTH_GntR"/>
    <property type="match status" value="1"/>
</dbReference>
<dbReference type="PANTHER" id="PTHR43537">
    <property type="entry name" value="TRANSCRIPTIONAL REGULATOR, GNTR FAMILY"/>
    <property type="match status" value="1"/>
</dbReference>
<dbReference type="PRINTS" id="PR00035">
    <property type="entry name" value="HTHGNTR"/>
</dbReference>
<keyword evidence="3" id="KW-0804">Transcription</keyword>
<dbReference type="GO" id="GO:0003700">
    <property type="term" value="F:DNA-binding transcription factor activity"/>
    <property type="evidence" value="ECO:0007669"/>
    <property type="project" value="InterPro"/>
</dbReference>
<dbReference type="SMART" id="SM00345">
    <property type="entry name" value="HTH_GNTR"/>
    <property type="match status" value="1"/>
</dbReference>
<keyword evidence="2" id="KW-0238">DNA-binding</keyword>
<dbReference type="FunCoup" id="A0A540VIA6">
    <property type="interactions" value="112"/>
</dbReference>
<dbReference type="SMART" id="SM00895">
    <property type="entry name" value="FCD"/>
    <property type="match status" value="1"/>
</dbReference>
<evidence type="ECO:0000313" key="5">
    <source>
        <dbReference type="EMBL" id="TQE96516.1"/>
    </source>
</evidence>
<dbReference type="Gene3D" id="1.20.120.530">
    <property type="entry name" value="GntR ligand-binding domain-like"/>
    <property type="match status" value="1"/>
</dbReference>
<dbReference type="SUPFAM" id="SSF46785">
    <property type="entry name" value="Winged helix' DNA-binding domain"/>
    <property type="match status" value="1"/>
</dbReference>
<dbReference type="Gene3D" id="1.10.10.10">
    <property type="entry name" value="Winged helix-like DNA-binding domain superfamily/Winged helix DNA-binding domain"/>
    <property type="match status" value="1"/>
</dbReference>
<evidence type="ECO:0000313" key="6">
    <source>
        <dbReference type="Proteomes" id="UP000317371"/>
    </source>
</evidence>
<dbReference type="GO" id="GO:0003677">
    <property type="term" value="F:DNA binding"/>
    <property type="evidence" value="ECO:0007669"/>
    <property type="project" value="UniProtKB-KW"/>
</dbReference>
<dbReference type="AlphaFoldDB" id="A0A540VIA6"/>
<organism evidence="5 6">
    <name type="scientific">Litorilinea aerophila</name>
    <dbReference type="NCBI Taxonomy" id="1204385"/>
    <lineage>
        <taxon>Bacteria</taxon>
        <taxon>Bacillati</taxon>
        <taxon>Chloroflexota</taxon>
        <taxon>Caldilineae</taxon>
        <taxon>Caldilineales</taxon>
        <taxon>Caldilineaceae</taxon>
        <taxon>Litorilinea</taxon>
    </lineage>
</organism>
<dbReference type="PANTHER" id="PTHR43537:SF5">
    <property type="entry name" value="UXU OPERON TRANSCRIPTIONAL REGULATOR"/>
    <property type="match status" value="1"/>
</dbReference>
<evidence type="ECO:0000256" key="2">
    <source>
        <dbReference type="ARBA" id="ARBA00023125"/>
    </source>
</evidence>
<keyword evidence="6" id="KW-1185">Reference proteome</keyword>
<dbReference type="EMBL" id="VIGC01000007">
    <property type="protein sequence ID" value="TQE96516.1"/>
    <property type="molecule type" value="Genomic_DNA"/>
</dbReference>
<dbReference type="PROSITE" id="PS50949">
    <property type="entry name" value="HTH_GNTR"/>
    <property type="match status" value="1"/>
</dbReference>
<evidence type="ECO:0000256" key="1">
    <source>
        <dbReference type="ARBA" id="ARBA00023015"/>
    </source>
</evidence>
<accession>A0A540VIA6</accession>
<protein>
    <submittedName>
        <fullName evidence="5">FadR family transcriptional regulator</fullName>
    </submittedName>
</protein>
<dbReference type="InterPro" id="IPR008920">
    <property type="entry name" value="TF_FadR/GntR_C"/>
</dbReference>
<dbReference type="InterPro" id="IPR000524">
    <property type="entry name" value="Tscrpt_reg_HTH_GntR"/>
</dbReference>
<evidence type="ECO:0000259" key="4">
    <source>
        <dbReference type="PROSITE" id="PS50949"/>
    </source>
</evidence>
<sequence>MRSDAGVVFGAVKKSAISEDIVANLLSLIRERELRPGDKLPPERELAAMMQVSRPSLREALRALSIMNVIEIRQGDGTYVTSLEPNLLMSHLDFVFALTDATFLELFEARKILEPGIVAMAAARITDEEIAQLEACLARSMEKTHEPEAFVAADLELHETIARAAKNSILERFMASISQLGRVSRTRTVQLPGVIQRSVQDHQAIVQALKARDPEAARQAMLQHLLNVERELRELGASRDDHDDDTAR</sequence>
<name>A0A540VIA6_9CHLR</name>
<dbReference type="Pfam" id="PF07729">
    <property type="entry name" value="FCD"/>
    <property type="match status" value="1"/>
</dbReference>
<dbReference type="SUPFAM" id="SSF48008">
    <property type="entry name" value="GntR ligand-binding domain-like"/>
    <property type="match status" value="1"/>
</dbReference>
<dbReference type="InterPro" id="IPR036390">
    <property type="entry name" value="WH_DNA-bd_sf"/>
</dbReference>
<dbReference type="RefSeq" id="WP_141609258.1">
    <property type="nucleotide sequence ID" value="NZ_VIGC02000007.1"/>
</dbReference>